<reference evidence="2 3" key="1">
    <citation type="submission" date="2016-11" db="EMBL/GenBank/DDBJ databases">
        <title>The macronuclear genome of Stentor coeruleus: a giant cell with tiny introns.</title>
        <authorList>
            <person name="Slabodnick M."/>
            <person name="Ruby J.G."/>
            <person name="Reiff S.B."/>
            <person name="Swart E.C."/>
            <person name="Gosai S."/>
            <person name="Prabakaran S."/>
            <person name="Witkowska E."/>
            <person name="Larue G.E."/>
            <person name="Fisher S."/>
            <person name="Freeman R.M."/>
            <person name="Gunawardena J."/>
            <person name="Chu W."/>
            <person name="Stover N.A."/>
            <person name="Gregory B.D."/>
            <person name="Nowacki M."/>
            <person name="Derisi J."/>
            <person name="Roy S.W."/>
            <person name="Marshall W.F."/>
            <person name="Sood P."/>
        </authorList>
    </citation>
    <scope>NUCLEOTIDE SEQUENCE [LARGE SCALE GENOMIC DNA]</scope>
    <source>
        <strain evidence="2">WM001</strain>
    </source>
</reference>
<dbReference type="AlphaFoldDB" id="A0A1R2C005"/>
<feature type="compositionally biased region" description="Basic and acidic residues" evidence="1">
    <location>
        <begin position="83"/>
        <end position="95"/>
    </location>
</feature>
<comment type="caution">
    <text evidence="2">The sequence shown here is derived from an EMBL/GenBank/DDBJ whole genome shotgun (WGS) entry which is preliminary data.</text>
</comment>
<dbReference type="EMBL" id="MPUH01000345">
    <property type="protein sequence ID" value="OMJ82307.1"/>
    <property type="molecule type" value="Genomic_DNA"/>
</dbReference>
<feature type="region of interest" description="Disordered" evidence="1">
    <location>
        <begin position="153"/>
        <end position="219"/>
    </location>
</feature>
<dbReference type="Proteomes" id="UP000187209">
    <property type="component" value="Unassembled WGS sequence"/>
</dbReference>
<dbReference type="InterPro" id="IPR036910">
    <property type="entry name" value="HMG_box_dom_sf"/>
</dbReference>
<keyword evidence="3" id="KW-1185">Reference proteome</keyword>
<evidence type="ECO:0000313" key="3">
    <source>
        <dbReference type="Proteomes" id="UP000187209"/>
    </source>
</evidence>
<evidence type="ECO:0000313" key="2">
    <source>
        <dbReference type="EMBL" id="OMJ82307.1"/>
    </source>
</evidence>
<gene>
    <name evidence="2" type="ORF">SteCoe_17021</name>
</gene>
<feature type="compositionally biased region" description="Basic residues" evidence="1">
    <location>
        <begin position="96"/>
        <end position="105"/>
    </location>
</feature>
<protein>
    <submittedName>
        <fullName evidence="2">Uncharacterized protein</fullName>
    </submittedName>
</protein>
<accession>A0A1R2C005</accession>
<dbReference type="OrthoDB" id="326207at2759"/>
<proteinExistence type="predicted"/>
<feature type="compositionally biased region" description="Basic and acidic residues" evidence="1">
    <location>
        <begin position="153"/>
        <end position="170"/>
    </location>
</feature>
<dbReference type="SUPFAM" id="SSF47095">
    <property type="entry name" value="HMG-box"/>
    <property type="match status" value="1"/>
</dbReference>
<name>A0A1R2C005_9CILI</name>
<feature type="region of interest" description="Disordered" evidence="1">
    <location>
        <begin position="83"/>
        <end position="106"/>
    </location>
</feature>
<evidence type="ECO:0000256" key="1">
    <source>
        <dbReference type="SAM" id="MobiDB-lite"/>
    </source>
</evidence>
<dbReference type="CDD" id="cd00084">
    <property type="entry name" value="HMG-box_SF"/>
    <property type="match status" value="1"/>
</dbReference>
<dbReference type="Gene3D" id="1.10.30.10">
    <property type="entry name" value="High mobility group box domain"/>
    <property type="match status" value="1"/>
</dbReference>
<organism evidence="2 3">
    <name type="scientific">Stentor coeruleus</name>
    <dbReference type="NCBI Taxonomy" id="5963"/>
    <lineage>
        <taxon>Eukaryota</taxon>
        <taxon>Sar</taxon>
        <taxon>Alveolata</taxon>
        <taxon>Ciliophora</taxon>
        <taxon>Postciliodesmatophora</taxon>
        <taxon>Heterotrichea</taxon>
        <taxon>Heterotrichida</taxon>
        <taxon>Stentoridae</taxon>
        <taxon>Stentor</taxon>
    </lineage>
</organism>
<sequence length="219" mass="25555">MEGNSKKLMIEILKLASMFCNEASELISGYVRREEILSRDSVSKGVKIGENDKKNERTEKMIEKSEKKIEKVEKKVEKTEKVEKNEKVEKVEEKKKSSKKRRKYTNKQNSGYHLFLKCKSQEIKSRLDYKNLQVDEILLLVSKQWANLDSTEREIWDEKSKENETEKTKVVEILPKKTPRNEEPEKSKKSKKKPKSPSSNSGTDSEPSENLKKKKKSSE</sequence>